<dbReference type="AlphaFoldDB" id="A0A1Y1JY19"/>
<keyword evidence="1" id="KW-0812">Transmembrane</keyword>
<keyword evidence="3" id="KW-1185">Reference proteome</keyword>
<dbReference type="EMBL" id="BDQF01000576">
    <property type="protein sequence ID" value="GAW84664.1"/>
    <property type="molecule type" value="Genomic_DNA"/>
</dbReference>
<protein>
    <submittedName>
        <fullName evidence="2">Variable surface protein</fullName>
    </submittedName>
</protein>
<proteinExistence type="predicted"/>
<evidence type="ECO:0000256" key="1">
    <source>
        <dbReference type="SAM" id="Phobius"/>
    </source>
</evidence>
<evidence type="ECO:0000313" key="2">
    <source>
        <dbReference type="EMBL" id="GAW84664.1"/>
    </source>
</evidence>
<keyword evidence="1" id="KW-0472">Membrane</keyword>
<gene>
    <name evidence="2" type="ORF">PGO_004275</name>
</gene>
<name>A0A1Y1JY19_PLAGO</name>
<dbReference type="Proteomes" id="UP000195521">
    <property type="component" value="Unassembled WGS sequence"/>
</dbReference>
<keyword evidence="1" id="KW-1133">Transmembrane helix</keyword>
<accession>A0A1Y1JY19</accession>
<evidence type="ECO:0000313" key="3">
    <source>
        <dbReference type="Proteomes" id="UP000195521"/>
    </source>
</evidence>
<comment type="caution">
    <text evidence="2">The sequence shown here is derived from an EMBL/GenBank/DDBJ whole genome shotgun (WGS) entry which is preliminary data.</text>
</comment>
<dbReference type="RefSeq" id="XP_028547253.1">
    <property type="nucleotide sequence ID" value="XM_028691452.1"/>
</dbReference>
<reference evidence="3" key="1">
    <citation type="submission" date="2017-04" db="EMBL/GenBank/DDBJ databases">
        <title>Plasmodium gonderi genome.</title>
        <authorList>
            <person name="Arisue N."/>
            <person name="Honma H."/>
            <person name="Kawai S."/>
            <person name="Tougan T."/>
            <person name="Tanabe K."/>
            <person name="Horii T."/>
        </authorList>
    </citation>
    <scope>NUCLEOTIDE SEQUENCE [LARGE SCALE GENOMIC DNA]</scope>
    <source>
        <strain evidence="3">ATCC 30045</strain>
    </source>
</reference>
<feature type="transmembrane region" description="Helical" evidence="1">
    <location>
        <begin position="206"/>
        <end position="228"/>
    </location>
</feature>
<dbReference type="GeneID" id="39745472"/>
<sequence length="280" mass="32973">MGKSIYEIVHHFPECRTKLDESPKQITPSSHPGIWEMLCILNANNSKLSHLKVHEREPKDICNQVMEYLGSVNSAKPTDIGLKESGCEYLYYWLYELLHHKYNTFLTVRVDEVYNELLSLFTNRLKIIHGSQINIYKCLEDPIKKIDFPKIRDIYDMYNKIIKHLSSNDDIFKDVVDMMKKHNNQLETLYDKISKTPTSTPYQRNITAPIMITILGTLLICIFIFVLLKFSECGLLIRRAIAWKRKLWDNIGEERNIYQDPEISNSLLRDSRYNISYNYP</sequence>
<organism evidence="2 3">
    <name type="scientific">Plasmodium gonderi</name>
    <dbReference type="NCBI Taxonomy" id="77519"/>
    <lineage>
        <taxon>Eukaryota</taxon>
        <taxon>Sar</taxon>
        <taxon>Alveolata</taxon>
        <taxon>Apicomplexa</taxon>
        <taxon>Aconoidasida</taxon>
        <taxon>Haemosporida</taxon>
        <taxon>Plasmodiidae</taxon>
        <taxon>Plasmodium</taxon>
        <taxon>Plasmodium (Plasmodium)</taxon>
    </lineage>
</organism>